<accession>A0A9X3AAA9</accession>
<evidence type="ECO:0000313" key="2">
    <source>
        <dbReference type="Proteomes" id="UP001155144"/>
    </source>
</evidence>
<reference evidence="1" key="1">
    <citation type="submission" date="2022-08" db="EMBL/GenBank/DDBJ databases">
        <title>Genomic Encyclopedia of Type Strains, Phase V (KMG-V): Genome sequencing to study the core and pangenomes of soil and plant-associated prokaryotes.</title>
        <authorList>
            <person name="Whitman W."/>
        </authorList>
    </citation>
    <scope>NUCLEOTIDE SEQUENCE</scope>
    <source>
        <strain evidence="1">SP3026</strain>
    </source>
</reference>
<comment type="caution">
    <text evidence="1">The sequence shown here is derived from an EMBL/GenBank/DDBJ whole genome shotgun (WGS) entry which is preliminary data.</text>
</comment>
<protein>
    <submittedName>
        <fullName evidence="1">Uncharacterized protein</fullName>
    </submittedName>
</protein>
<dbReference type="AlphaFoldDB" id="A0A9X3AAA9"/>
<proteinExistence type="predicted"/>
<sequence length="51" mass="6182">MYTHPAKIIVFILNVFKWYKLNSQTKTKMFYFAERIRLLTIDLVLFLSPTQ</sequence>
<dbReference type="EMBL" id="JANUBL010000009">
    <property type="protein sequence ID" value="MCS4122726.1"/>
    <property type="molecule type" value="Genomic_DNA"/>
</dbReference>
<gene>
    <name evidence="1" type="ORF">GGP45_003093</name>
</gene>
<evidence type="ECO:0000313" key="1">
    <source>
        <dbReference type="EMBL" id="MCS4122726.1"/>
    </source>
</evidence>
<organism evidence="1 2">
    <name type="scientific">Salinibacter ruber</name>
    <dbReference type="NCBI Taxonomy" id="146919"/>
    <lineage>
        <taxon>Bacteria</taxon>
        <taxon>Pseudomonadati</taxon>
        <taxon>Rhodothermota</taxon>
        <taxon>Rhodothermia</taxon>
        <taxon>Rhodothermales</taxon>
        <taxon>Salinibacteraceae</taxon>
        <taxon>Salinibacter</taxon>
    </lineage>
</organism>
<dbReference type="Proteomes" id="UP001155144">
    <property type="component" value="Unassembled WGS sequence"/>
</dbReference>
<name>A0A9X3AAA9_9BACT</name>